<dbReference type="PANTHER" id="PTHR11712:SF325">
    <property type="entry name" value="3-OXOACYL-(ACYL-CARRIER-PROTEIN) SYNTHASE II FABF"/>
    <property type="match status" value="1"/>
</dbReference>
<dbReference type="CDD" id="cd00834">
    <property type="entry name" value="KAS_I_II"/>
    <property type="match status" value="1"/>
</dbReference>
<dbReference type="Pfam" id="PF00109">
    <property type="entry name" value="ketoacyl-synt"/>
    <property type="match status" value="1"/>
</dbReference>
<dbReference type="AlphaFoldDB" id="A0A841HM97"/>
<evidence type="ECO:0000256" key="2">
    <source>
        <dbReference type="ARBA" id="ARBA00008467"/>
    </source>
</evidence>
<dbReference type="PROSITE" id="PS00606">
    <property type="entry name" value="KS3_1"/>
    <property type="match status" value="1"/>
</dbReference>
<dbReference type="EC" id="2.3.1.179" evidence="6"/>
<feature type="domain" description="Ketosynthase family 3 (KS3)" evidence="5">
    <location>
        <begin position="5"/>
        <end position="410"/>
    </location>
</feature>
<dbReference type="FunFam" id="3.40.47.10:FF:000018">
    <property type="entry name" value="3-oxoacyl-[acyl-carrier-protein] synthase 2"/>
    <property type="match status" value="1"/>
</dbReference>
<proteinExistence type="inferred from homology"/>
<evidence type="ECO:0000256" key="4">
    <source>
        <dbReference type="RuleBase" id="RU003694"/>
    </source>
</evidence>
<dbReference type="GO" id="GO:0004315">
    <property type="term" value="F:3-oxoacyl-[acyl-carrier-protein] synthase activity"/>
    <property type="evidence" value="ECO:0007669"/>
    <property type="project" value="UniProtKB-EC"/>
</dbReference>
<dbReference type="InterPro" id="IPR016039">
    <property type="entry name" value="Thiolase-like"/>
</dbReference>
<dbReference type="InterPro" id="IPR020841">
    <property type="entry name" value="PKS_Beta-ketoAc_synthase_dom"/>
</dbReference>
<organism evidence="6 7">
    <name type="scientific">Povalibacter uvarum</name>
    <dbReference type="NCBI Taxonomy" id="732238"/>
    <lineage>
        <taxon>Bacteria</taxon>
        <taxon>Pseudomonadati</taxon>
        <taxon>Pseudomonadota</taxon>
        <taxon>Gammaproteobacteria</taxon>
        <taxon>Steroidobacterales</taxon>
        <taxon>Steroidobacteraceae</taxon>
        <taxon>Povalibacter</taxon>
    </lineage>
</organism>
<keyword evidence="6" id="KW-0012">Acyltransferase</keyword>
<dbReference type="PROSITE" id="PS52004">
    <property type="entry name" value="KS3_2"/>
    <property type="match status" value="1"/>
</dbReference>
<keyword evidence="7" id="KW-1185">Reference proteome</keyword>
<dbReference type="InterPro" id="IPR014030">
    <property type="entry name" value="Ketoacyl_synth_N"/>
</dbReference>
<dbReference type="InterPro" id="IPR018201">
    <property type="entry name" value="Ketoacyl_synth_AS"/>
</dbReference>
<dbReference type="GO" id="GO:0005829">
    <property type="term" value="C:cytosol"/>
    <property type="evidence" value="ECO:0007669"/>
    <property type="project" value="TreeGrafter"/>
</dbReference>
<dbReference type="GO" id="GO:0006633">
    <property type="term" value="P:fatty acid biosynthetic process"/>
    <property type="evidence" value="ECO:0007669"/>
    <property type="project" value="UniProtKB-UniPathway"/>
</dbReference>
<accession>A0A841HM97</accession>
<dbReference type="SUPFAM" id="SSF53901">
    <property type="entry name" value="Thiolase-like"/>
    <property type="match status" value="2"/>
</dbReference>
<dbReference type="InterPro" id="IPR000794">
    <property type="entry name" value="Beta-ketoacyl_synthase"/>
</dbReference>
<protein>
    <submittedName>
        <fullName evidence="6">3-oxoacyl-[acyl-carrier-protein] synthase II</fullName>
        <ecNumber evidence="6">2.3.1.179</ecNumber>
    </submittedName>
</protein>
<dbReference type="Gene3D" id="3.40.47.10">
    <property type="match status" value="2"/>
</dbReference>
<comment type="similarity">
    <text evidence="2 4">Belongs to the thiolase-like superfamily. Beta-ketoacyl-ACP synthases family.</text>
</comment>
<dbReference type="InterPro" id="IPR014031">
    <property type="entry name" value="Ketoacyl_synth_C"/>
</dbReference>
<evidence type="ECO:0000256" key="1">
    <source>
        <dbReference type="ARBA" id="ARBA00005194"/>
    </source>
</evidence>
<dbReference type="PANTHER" id="PTHR11712">
    <property type="entry name" value="POLYKETIDE SYNTHASE-RELATED"/>
    <property type="match status" value="1"/>
</dbReference>
<comment type="pathway">
    <text evidence="1">Lipid metabolism; fatty acid biosynthesis.</text>
</comment>
<comment type="caution">
    <text evidence="6">The sequence shown here is derived from an EMBL/GenBank/DDBJ whole genome shotgun (WGS) entry which is preliminary data.</text>
</comment>
<evidence type="ECO:0000256" key="3">
    <source>
        <dbReference type="ARBA" id="ARBA00022679"/>
    </source>
</evidence>
<name>A0A841HM97_9GAMM</name>
<dbReference type="RefSeq" id="WP_184331690.1">
    <property type="nucleotide sequence ID" value="NZ_JACHHZ010000002.1"/>
</dbReference>
<gene>
    <name evidence="6" type="ORF">HNQ60_002278</name>
</gene>
<evidence type="ECO:0000259" key="5">
    <source>
        <dbReference type="PROSITE" id="PS52004"/>
    </source>
</evidence>
<dbReference type="Pfam" id="PF02801">
    <property type="entry name" value="Ketoacyl-synt_C"/>
    <property type="match status" value="1"/>
</dbReference>
<reference evidence="6 7" key="1">
    <citation type="submission" date="2020-08" db="EMBL/GenBank/DDBJ databases">
        <title>Genomic Encyclopedia of Type Strains, Phase IV (KMG-IV): sequencing the most valuable type-strain genomes for metagenomic binning, comparative biology and taxonomic classification.</title>
        <authorList>
            <person name="Goeker M."/>
        </authorList>
    </citation>
    <scope>NUCLEOTIDE SEQUENCE [LARGE SCALE GENOMIC DNA]</scope>
    <source>
        <strain evidence="6 7">DSM 26723</strain>
    </source>
</reference>
<dbReference type="EMBL" id="JACHHZ010000002">
    <property type="protein sequence ID" value="MBB6093400.1"/>
    <property type="molecule type" value="Genomic_DNA"/>
</dbReference>
<dbReference type="SMART" id="SM00825">
    <property type="entry name" value="PKS_KS"/>
    <property type="match status" value="1"/>
</dbReference>
<dbReference type="NCBIfam" id="NF006587">
    <property type="entry name" value="PRK09116.1"/>
    <property type="match status" value="1"/>
</dbReference>
<evidence type="ECO:0000313" key="7">
    <source>
        <dbReference type="Proteomes" id="UP000588068"/>
    </source>
</evidence>
<sequence>MSGSAKRVVVTGFGGITALGHDWPTIARALRANMSGIARMHEWDRYTDLNTRLGGPVPPFQLPPQYTRKVTRTMGRVALLATRATEMALEDAGLTDDPVVTSGAMGVAYGSCTGSPDAIREFGSMIETGDVSGINATTYLRLMPHTAAANIGVYFGIKGRVIPACSACTSGSQSIGYAYEAIRFNRSKLMVAGGAEELCASEAAVFDTLYATSTRNDTPSQTPSPFDRDRDGLVIGEGACTLILEELEHAKARGATIYAEIVGFGSNSDGDHPTHPNTNTMEVAMKLALDDAQLPPSAIGYVNAHATATEQGDIAETHAMQRLFGSRTPVSSVKGHLGHTLGACGAIESWFTIQMMREGWFMPTLNLNNVDERCGELDYVMNGGRDLQCEYVMKNNFAFGGVNTSLVFRRWAA</sequence>
<dbReference type="Proteomes" id="UP000588068">
    <property type="component" value="Unassembled WGS sequence"/>
</dbReference>
<dbReference type="UniPathway" id="UPA00094"/>
<keyword evidence="3 4" id="KW-0808">Transferase</keyword>
<evidence type="ECO:0000313" key="6">
    <source>
        <dbReference type="EMBL" id="MBB6093400.1"/>
    </source>
</evidence>